<dbReference type="EMBL" id="AVOT02023611">
    <property type="protein sequence ID" value="MBW0513741.1"/>
    <property type="molecule type" value="Genomic_DNA"/>
</dbReference>
<evidence type="ECO:0000313" key="3">
    <source>
        <dbReference type="EMBL" id="MBW0513741.1"/>
    </source>
</evidence>
<comment type="caution">
    <text evidence="3">The sequence shown here is derived from an EMBL/GenBank/DDBJ whole genome shotgun (WGS) entry which is preliminary data.</text>
</comment>
<dbReference type="InterPro" id="IPR057670">
    <property type="entry name" value="SH3_retrovirus"/>
</dbReference>
<dbReference type="Pfam" id="PF25597">
    <property type="entry name" value="SH3_retrovirus"/>
    <property type="match status" value="1"/>
</dbReference>
<accession>A0A9Q3E7I7</accession>
<feature type="domain" description="Retroviral polymerase SH3-like" evidence="2">
    <location>
        <begin position="2"/>
        <end position="57"/>
    </location>
</feature>
<evidence type="ECO:0000313" key="4">
    <source>
        <dbReference type="Proteomes" id="UP000765509"/>
    </source>
</evidence>
<dbReference type="Proteomes" id="UP000765509">
    <property type="component" value="Unassembled WGS sequence"/>
</dbReference>
<evidence type="ECO:0000259" key="2">
    <source>
        <dbReference type="Pfam" id="PF25597"/>
    </source>
</evidence>
<organism evidence="3 4">
    <name type="scientific">Austropuccinia psidii MF-1</name>
    <dbReference type="NCBI Taxonomy" id="1389203"/>
    <lineage>
        <taxon>Eukaryota</taxon>
        <taxon>Fungi</taxon>
        <taxon>Dikarya</taxon>
        <taxon>Basidiomycota</taxon>
        <taxon>Pucciniomycotina</taxon>
        <taxon>Pucciniomycetes</taxon>
        <taxon>Pucciniales</taxon>
        <taxon>Sphaerophragmiaceae</taxon>
        <taxon>Austropuccinia</taxon>
    </lineage>
</organism>
<reference evidence="3" key="1">
    <citation type="submission" date="2021-03" db="EMBL/GenBank/DDBJ databases">
        <title>Draft genome sequence of rust myrtle Austropuccinia psidii MF-1, a brazilian biotype.</title>
        <authorList>
            <person name="Quecine M.C."/>
            <person name="Pachon D.M.R."/>
            <person name="Bonatelli M.L."/>
            <person name="Correr F.H."/>
            <person name="Franceschini L.M."/>
            <person name="Leite T.F."/>
            <person name="Margarido G.R.A."/>
            <person name="Almeida C.A."/>
            <person name="Ferrarezi J.A."/>
            <person name="Labate C.A."/>
        </authorList>
    </citation>
    <scope>NUCLEOTIDE SEQUENCE</scope>
    <source>
        <strain evidence="3">MF-1</strain>
    </source>
</reference>
<name>A0A9Q3E7I7_9BASI</name>
<proteinExistence type="predicted"/>
<protein>
    <recommendedName>
        <fullName evidence="2">Retroviral polymerase SH3-like domain-containing protein</fullName>
    </recommendedName>
</protein>
<sequence>MPKEHWDCKLGPTGVEGILLRYKNNNSAYGILRLSDRKILISRHVRFNKSVFPQLKQQGNDLLPLNLPWETLNEPLSEPQLLPTANSTPETQELVDEPQEPMSHDSASQPALVDETQLADDLALPYSNCYPDRPPTCIKVIGPRHPTLFSSDINPNNILPCTRQAGALLTTLDNTPSTLNKAIACSSKEVWLEAINKELSLMKKLRAWDIVVFHTFLGQLQAH</sequence>
<gene>
    <name evidence="3" type="ORF">O181_053456</name>
</gene>
<dbReference type="OrthoDB" id="2640446at2759"/>
<evidence type="ECO:0000256" key="1">
    <source>
        <dbReference type="SAM" id="MobiDB-lite"/>
    </source>
</evidence>
<feature type="region of interest" description="Disordered" evidence="1">
    <location>
        <begin position="79"/>
        <end position="112"/>
    </location>
</feature>
<dbReference type="AlphaFoldDB" id="A0A9Q3E7I7"/>
<keyword evidence="4" id="KW-1185">Reference proteome</keyword>